<dbReference type="Proteomes" id="UP000282957">
    <property type="component" value="Unassembled WGS sequence"/>
</dbReference>
<dbReference type="RefSeq" id="WP_127789839.1">
    <property type="nucleotide sequence ID" value="NZ_SACL01000011.1"/>
</dbReference>
<evidence type="ECO:0000313" key="1">
    <source>
        <dbReference type="EMBL" id="RVT91421.1"/>
    </source>
</evidence>
<sequence>MQLQPAAFNRLLGDMGQACHWRRAFLCPCRTPYSGAADHLCPNCNGLGTFWTKHIEAHTGLTGLKTAREWASFGMWESGDVVWSVPSDSALYGAGESDQVVMINSEETWNGTLTRGAPDERLPAYLVKIEDVFVLTGNGPETVARPGLASMQAGGAPIWPDGQGPAEGQQYSIRARRRPTFFIFKNLPQDRAHHGGKDLPRRVVGRRFELFGAGQKE</sequence>
<dbReference type="OrthoDB" id="7061928at2"/>
<proteinExistence type="predicted"/>
<organism evidence="1 2">
    <name type="scientific">Rhodovarius crocodyli</name>
    <dbReference type="NCBI Taxonomy" id="1979269"/>
    <lineage>
        <taxon>Bacteria</taxon>
        <taxon>Pseudomonadati</taxon>
        <taxon>Pseudomonadota</taxon>
        <taxon>Alphaproteobacteria</taxon>
        <taxon>Acetobacterales</taxon>
        <taxon>Roseomonadaceae</taxon>
        <taxon>Rhodovarius</taxon>
    </lineage>
</organism>
<keyword evidence="2" id="KW-1185">Reference proteome</keyword>
<gene>
    <name evidence="1" type="ORF">EOD42_22460</name>
</gene>
<protein>
    <submittedName>
        <fullName evidence="1">Uncharacterized protein</fullName>
    </submittedName>
</protein>
<dbReference type="AlphaFoldDB" id="A0A437M148"/>
<name>A0A437M148_9PROT</name>
<dbReference type="EMBL" id="SACL01000011">
    <property type="protein sequence ID" value="RVT91421.1"/>
    <property type="molecule type" value="Genomic_DNA"/>
</dbReference>
<accession>A0A437M148</accession>
<comment type="caution">
    <text evidence="1">The sequence shown here is derived from an EMBL/GenBank/DDBJ whole genome shotgun (WGS) entry which is preliminary data.</text>
</comment>
<evidence type="ECO:0000313" key="2">
    <source>
        <dbReference type="Proteomes" id="UP000282957"/>
    </source>
</evidence>
<reference evidence="1 2" key="1">
    <citation type="submission" date="2019-01" db="EMBL/GenBank/DDBJ databases">
        <authorList>
            <person name="Chen W.-M."/>
        </authorList>
    </citation>
    <scope>NUCLEOTIDE SEQUENCE [LARGE SCALE GENOMIC DNA]</scope>
    <source>
        <strain evidence="1 2">CCP-6</strain>
    </source>
</reference>